<name>A0A9W7GMB4_9STRA</name>
<dbReference type="PANTHER" id="PTHR13225">
    <property type="entry name" value="MISEXPRESSION SUPPRESSOR OF RAS 6"/>
    <property type="match status" value="1"/>
</dbReference>
<keyword evidence="4" id="KW-1185">Reference proteome</keyword>
<organism evidence="3 4">
    <name type="scientific">Triparma columacea</name>
    <dbReference type="NCBI Taxonomy" id="722753"/>
    <lineage>
        <taxon>Eukaryota</taxon>
        <taxon>Sar</taxon>
        <taxon>Stramenopiles</taxon>
        <taxon>Ochrophyta</taxon>
        <taxon>Bolidophyceae</taxon>
        <taxon>Parmales</taxon>
        <taxon>Triparmaceae</taxon>
        <taxon>Triparma</taxon>
    </lineage>
</organism>
<accession>A0A9W7GMB4</accession>
<dbReference type="Proteomes" id="UP001165065">
    <property type="component" value="Unassembled WGS sequence"/>
</dbReference>
<dbReference type="InterPro" id="IPR024131">
    <property type="entry name" value="UPF0489"/>
</dbReference>
<protein>
    <submittedName>
        <fullName evidence="3">Uncharacterized protein</fullName>
    </submittedName>
</protein>
<dbReference type="AlphaFoldDB" id="A0A9W7GMB4"/>
<reference evidence="4" key="1">
    <citation type="journal article" date="2023" name="Commun. Biol.">
        <title>Genome analysis of Parmales, the sister group of diatoms, reveals the evolutionary specialization of diatoms from phago-mixotrophs to photoautotrophs.</title>
        <authorList>
            <person name="Ban H."/>
            <person name="Sato S."/>
            <person name="Yoshikawa S."/>
            <person name="Yamada K."/>
            <person name="Nakamura Y."/>
            <person name="Ichinomiya M."/>
            <person name="Sato N."/>
            <person name="Blanc-Mathieu R."/>
            <person name="Endo H."/>
            <person name="Kuwata A."/>
            <person name="Ogata H."/>
        </authorList>
    </citation>
    <scope>NUCLEOTIDE SEQUENCE [LARGE SCALE GENOMIC DNA]</scope>
</reference>
<evidence type="ECO:0000313" key="4">
    <source>
        <dbReference type="Proteomes" id="UP001165065"/>
    </source>
</evidence>
<proteinExistence type="inferred from homology"/>
<gene>
    <name evidence="3" type="ORF">TrCOL_g8878</name>
</gene>
<evidence type="ECO:0000313" key="3">
    <source>
        <dbReference type="EMBL" id="GMI47945.1"/>
    </source>
</evidence>
<evidence type="ECO:0000256" key="2">
    <source>
        <dbReference type="SAM" id="MobiDB-lite"/>
    </source>
</evidence>
<sequence length="343" mass="38950">MMRKKRERKSDEVDKEENEPQGEIATPKFTLVHFDSHPDLSFPFQLPTSVIDTPTKLLEELDESLGGIAEWILPLCFKGHVEEVRWYKQRFCSQIPTGQHMVRVGEVGGRLRVSSGGLKYFVDDLLEVREREVLESESAFQLNVSSIPCSGRGGCEGAWVLDICLDYFAVKNPFYDDVSSELRDVMRLLDGHDPRIVKEEINRLVDAGSGCDGGGDGDGLEDLRDAVRKEVAEKEDRKGAIKTIVDSWEMRSLPHQHVVKREEVDYEISKFKDFLGDLLEASLDNLPSMVTIARSVDDGFTPREDVEYIQEEVLSFLKMKLPVFVEVFEDYGGKGVKRRAEEE</sequence>
<dbReference type="OrthoDB" id="196675at2759"/>
<dbReference type="Pfam" id="PF12640">
    <property type="entry name" value="UPF0489"/>
    <property type="match status" value="1"/>
</dbReference>
<dbReference type="EMBL" id="BRYA01000366">
    <property type="protein sequence ID" value="GMI47945.1"/>
    <property type="molecule type" value="Genomic_DNA"/>
</dbReference>
<comment type="similarity">
    <text evidence="1">Belongs to the UPF0489 family.</text>
</comment>
<evidence type="ECO:0000256" key="1">
    <source>
        <dbReference type="ARBA" id="ARBA00007099"/>
    </source>
</evidence>
<dbReference type="PANTHER" id="PTHR13225:SF3">
    <property type="entry name" value="UPF0489 PROTEIN C5ORF22"/>
    <property type="match status" value="1"/>
</dbReference>
<comment type="caution">
    <text evidence="3">The sequence shown here is derived from an EMBL/GenBank/DDBJ whole genome shotgun (WGS) entry which is preliminary data.</text>
</comment>
<feature type="region of interest" description="Disordered" evidence="2">
    <location>
        <begin position="1"/>
        <end position="22"/>
    </location>
</feature>